<gene>
    <name evidence="1" type="ORF">F2Q69_00018402</name>
</gene>
<evidence type="ECO:0000313" key="2">
    <source>
        <dbReference type="Proteomes" id="UP000712600"/>
    </source>
</evidence>
<dbReference type="AlphaFoldDB" id="A0A3N6Q816"/>
<proteinExistence type="predicted"/>
<accession>A0A3N6Q816</accession>
<sequence>MNDSNWNCRRIEKQIWKQKRRLQTRKRVERERRRRSLPIIRGNDGSQRGKNWRKRGEKVARKVQ</sequence>
<dbReference type="Proteomes" id="UP000712600">
    <property type="component" value="Unassembled WGS sequence"/>
</dbReference>
<comment type="caution">
    <text evidence="1">The sequence shown here is derived from an EMBL/GenBank/DDBJ whole genome shotgun (WGS) entry which is preliminary data.</text>
</comment>
<organism evidence="1 2">
    <name type="scientific">Brassica cretica</name>
    <name type="common">Mustard</name>
    <dbReference type="NCBI Taxonomy" id="69181"/>
    <lineage>
        <taxon>Eukaryota</taxon>
        <taxon>Viridiplantae</taxon>
        <taxon>Streptophyta</taxon>
        <taxon>Embryophyta</taxon>
        <taxon>Tracheophyta</taxon>
        <taxon>Spermatophyta</taxon>
        <taxon>Magnoliopsida</taxon>
        <taxon>eudicotyledons</taxon>
        <taxon>Gunneridae</taxon>
        <taxon>Pentapetalae</taxon>
        <taxon>rosids</taxon>
        <taxon>malvids</taxon>
        <taxon>Brassicales</taxon>
        <taxon>Brassicaceae</taxon>
        <taxon>Brassiceae</taxon>
        <taxon>Brassica</taxon>
    </lineage>
</organism>
<evidence type="ECO:0000313" key="1">
    <source>
        <dbReference type="EMBL" id="KAF3536070.1"/>
    </source>
</evidence>
<protein>
    <submittedName>
        <fullName evidence="1">Uncharacterized protein</fullName>
    </submittedName>
</protein>
<reference evidence="1" key="1">
    <citation type="submission" date="2019-12" db="EMBL/GenBank/DDBJ databases">
        <title>Genome sequencing and annotation of Brassica cretica.</title>
        <authorList>
            <person name="Studholme D.J."/>
            <person name="Sarris P."/>
        </authorList>
    </citation>
    <scope>NUCLEOTIDE SEQUENCE</scope>
    <source>
        <strain evidence="1">PFS-109/04</strain>
        <tissue evidence="1">Leaf</tissue>
    </source>
</reference>
<name>A0A3N6Q816_BRACR</name>
<dbReference type="EMBL" id="QGKX02001290">
    <property type="protein sequence ID" value="KAF3536070.1"/>
    <property type="molecule type" value="Genomic_DNA"/>
</dbReference>